<evidence type="ECO:0000313" key="8">
    <source>
        <dbReference type="Proteomes" id="UP000295399"/>
    </source>
</evidence>
<dbReference type="PANTHER" id="PTHR43646:SF2">
    <property type="entry name" value="GLYCOSYLTRANSFERASE 2-LIKE DOMAIN-CONTAINING PROTEIN"/>
    <property type="match status" value="1"/>
</dbReference>
<keyword evidence="8" id="KW-1185">Reference proteome</keyword>
<dbReference type="EMBL" id="SLXO01000004">
    <property type="protein sequence ID" value="TCP35351.1"/>
    <property type="molecule type" value="Genomic_DNA"/>
</dbReference>
<dbReference type="Pfam" id="PF00535">
    <property type="entry name" value="Glycos_transf_2"/>
    <property type="match status" value="1"/>
</dbReference>
<dbReference type="InterPro" id="IPR029044">
    <property type="entry name" value="Nucleotide-diphossugar_trans"/>
</dbReference>
<evidence type="ECO:0000256" key="3">
    <source>
        <dbReference type="ARBA" id="ARBA00022676"/>
    </source>
</evidence>
<dbReference type="AlphaFoldDB" id="A0A4R2PMC9"/>
<dbReference type="CDD" id="cd00761">
    <property type="entry name" value="Glyco_tranf_GTA_type"/>
    <property type="match status" value="1"/>
</dbReference>
<evidence type="ECO:0000313" key="7">
    <source>
        <dbReference type="EMBL" id="TCP35351.1"/>
    </source>
</evidence>
<keyword evidence="5" id="KW-0472">Membrane</keyword>
<dbReference type="PANTHER" id="PTHR43646">
    <property type="entry name" value="GLYCOSYLTRANSFERASE"/>
    <property type="match status" value="1"/>
</dbReference>
<dbReference type="RefSeq" id="WP_165878780.1">
    <property type="nucleotide sequence ID" value="NZ_JACIGF010000004.1"/>
</dbReference>
<dbReference type="Gene3D" id="3.90.550.10">
    <property type="entry name" value="Spore Coat Polysaccharide Biosynthesis Protein SpsA, Chain A"/>
    <property type="match status" value="1"/>
</dbReference>
<sequence length="274" mass="30688">MTDKQQTAATPERWTVVIPAFNEARFIARTLDTLAAQSIGTPSIVVVDNASTDGTAEVVARFAAEHPGLDVRVVPEPRQGRLYALETGIAQVTTAYVALCDADTLYPVDYLARAGAGFDAHPDAAAVFALGVYRGSSPLRARLVRLKGAIAGRLLRNQGHTGGYGQCFHMGRLRAAGGYSVDLWPFMVADHEVVNRVRRHGRIVYSGNFWCLTSDRRKDRSRVDWSLGERLLYNFSPGFTKDWFFYRFLRPRFEKRTMYNINLRSRDWEGDPAP</sequence>
<dbReference type="SUPFAM" id="SSF53448">
    <property type="entry name" value="Nucleotide-diphospho-sugar transferases"/>
    <property type="match status" value="1"/>
</dbReference>
<dbReference type="Proteomes" id="UP000295399">
    <property type="component" value="Unassembled WGS sequence"/>
</dbReference>
<accession>A0A4R2PMC9</accession>
<comment type="caution">
    <text evidence="7">The sequence shown here is derived from an EMBL/GenBank/DDBJ whole genome shotgun (WGS) entry which is preliminary data.</text>
</comment>
<dbReference type="InterPro" id="IPR001173">
    <property type="entry name" value="Glyco_trans_2-like"/>
</dbReference>
<evidence type="ECO:0000256" key="2">
    <source>
        <dbReference type="ARBA" id="ARBA00022475"/>
    </source>
</evidence>
<evidence type="ECO:0000259" key="6">
    <source>
        <dbReference type="Pfam" id="PF00535"/>
    </source>
</evidence>
<proteinExistence type="predicted"/>
<evidence type="ECO:0000256" key="5">
    <source>
        <dbReference type="ARBA" id="ARBA00023136"/>
    </source>
</evidence>
<organism evidence="7 8">
    <name type="scientific">Rhodothalassium salexigens DSM 2132</name>
    <dbReference type="NCBI Taxonomy" id="1188247"/>
    <lineage>
        <taxon>Bacteria</taxon>
        <taxon>Pseudomonadati</taxon>
        <taxon>Pseudomonadota</taxon>
        <taxon>Alphaproteobacteria</taxon>
        <taxon>Rhodothalassiales</taxon>
        <taxon>Rhodothalassiaceae</taxon>
        <taxon>Rhodothalassium</taxon>
    </lineage>
</organism>
<keyword evidence="3" id="KW-0328">Glycosyltransferase</keyword>
<dbReference type="GO" id="GO:0005886">
    <property type="term" value="C:plasma membrane"/>
    <property type="evidence" value="ECO:0007669"/>
    <property type="project" value="UniProtKB-SubCell"/>
</dbReference>
<feature type="domain" description="Glycosyltransferase 2-like" evidence="6">
    <location>
        <begin position="15"/>
        <end position="172"/>
    </location>
</feature>
<gene>
    <name evidence="7" type="ORF">EV659_104203</name>
</gene>
<evidence type="ECO:0000256" key="1">
    <source>
        <dbReference type="ARBA" id="ARBA00004236"/>
    </source>
</evidence>
<comment type="subcellular location">
    <subcellularLocation>
        <location evidence="1">Cell membrane</location>
    </subcellularLocation>
</comment>
<evidence type="ECO:0000256" key="4">
    <source>
        <dbReference type="ARBA" id="ARBA00022679"/>
    </source>
</evidence>
<keyword evidence="4 7" id="KW-0808">Transferase</keyword>
<name>A0A4R2PMC9_RHOSA</name>
<protein>
    <submittedName>
        <fullName evidence="7">Glycosyl transferase family 2</fullName>
    </submittedName>
</protein>
<dbReference type="InParanoid" id="A0A4R2PMC9"/>
<keyword evidence="2" id="KW-1003">Cell membrane</keyword>
<reference evidence="7 8" key="1">
    <citation type="submission" date="2019-03" db="EMBL/GenBank/DDBJ databases">
        <title>Genomic Encyclopedia of Type Strains, Phase IV (KMG-IV): sequencing the most valuable type-strain genomes for metagenomic binning, comparative biology and taxonomic classification.</title>
        <authorList>
            <person name="Goeker M."/>
        </authorList>
    </citation>
    <scope>NUCLEOTIDE SEQUENCE [LARGE SCALE GENOMIC DNA]</scope>
    <source>
        <strain evidence="7 8">DSM 2132</strain>
    </source>
</reference>
<dbReference type="GO" id="GO:0016757">
    <property type="term" value="F:glycosyltransferase activity"/>
    <property type="evidence" value="ECO:0007669"/>
    <property type="project" value="UniProtKB-KW"/>
</dbReference>